<proteinExistence type="inferred from homology"/>
<dbReference type="EMBL" id="MFJX01000052">
    <property type="protein sequence ID" value="OGG29915.1"/>
    <property type="molecule type" value="Genomic_DNA"/>
</dbReference>
<dbReference type="GO" id="GO:0015031">
    <property type="term" value="P:protein transport"/>
    <property type="evidence" value="ECO:0007669"/>
    <property type="project" value="UniProtKB-KW"/>
</dbReference>
<feature type="transmembrane region" description="Helical" evidence="11">
    <location>
        <begin position="32"/>
        <end position="54"/>
    </location>
</feature>
<evidence type="ECO:0000256" key="8">
    <source>
        <dbReference type="ARBA" id="ARBA00023186"/>
    </source>
</evidence>
<keyword evidence="3" id="KW-1003">Cell membrane</keyword>
<protein>
    <recommendedName>
        <fullName evidence="12">Membrane insertase YidC/Oxa/ALB C-terminal domain-containing protein</fullName>
    </recommendedName>
</protein>
<evidence type="ECO:0000256" key="10">
    <source>
        <dbReference type="SAM" id="MobiDB-lite"/>
    </source>
</evidence>
<dbReference type="GO" id="GO:0032977">
    <property type="term" value="F:membrane insertase activity"/>
    <property type="evidence" value="ECO:0007669"/>
    <property type="project" value="InterPro"/>
</dbReference>
<keyword evidence="8" id="KW-0143">Chaperone</keyword>
<evidence type="ECO:0000256" key="2">
    <source>
        <dbReference type="ARBA" id="ARBA00022448"/>
    </source>
</evidence>
<dbReference type="InterPro" id="IPR047196">
    <property type="entry name" value="YidC_ALB_C"/>
</dbReference>
<dbReference type="PANTHER" id="PTHR12428">
    <property type="entry name" value="OXA1"/>
    <property type="match status" value="1"/>
</dbReference>
<evidence type="ECO:0000256" key="1">
    <source>
        <dbReference type="ARBA" id="ARBA00004651"/>
    </source>
</evidence>
<comment type="caution">
    <text evidence="13">The sequence shown here is derived from an EMBL/GenBank/DDBJ whole genome shotgun (WGS) entry which is preliminary data.</text>
</comment>
<feature type="transmembrane region" description="Helical" evidence="11">
    <location>
        <begin position="249"/>
        <end position="273"/>
    </location>
</feature>
<evidence type="ECO:0000256" key="3">
    <source>
        <dbReference type="ARBA" id="ARBA00022475"/>
    </source>
</evidence>
<feature type="transmembrane region" description="Helical" evidence="11">
    <location>
        <begin position="100"/>
        <end position="121"/>
    </location>
</feature>
<dbReference type="NCBIfam" id="TIGR03592">
    <property type="entry name" value="yidC_oxa1_cterm"/>
    <property type="match status" value="1"/>
</dbReference>
<gene>
    <name evidence="13" type="ORF">A3A63_02790</name>
</gene>
<sequence>MTNPNLWNQLLVWPIINVLMAIYKFFELLHVPGPLGFAVIGLTIVIRLLLYPLMQAQMKSAKKMANLKPHLDALNVKHKGDKQGLQQAQMALYKEHGVNPAAGCLPLLIQMPVLIALYNVFYQVLNNGNLQKVVENLNQVVYLPALRVTSIDLTFFGINLGIKPSQWQTHGWWLLTVPVITGILQWYQSKLMMPTAKPQGAENSKFEARNSKQIQKLKKQKEEKNEEKKPEDTAMAMQKQMMLITPVMFAYFALQFPLGLALYWNVFGLFGIIQQLKVNKNK</sequence>
<reference evidence="13 14" key="1">
    <citation type="journal article" date="2016" name="Nat. Commun.">
        <title>Thousands of microbial genomes shed light on interconnected biogeochemical processes in an aquifer system.</title>
        <authorList>
            <person name="Anantharaman K."/>
            <person name="Brown C.T."/>
            <person name="Hug L.A."/>
            <person name="Sharon I."/>
            <person name="Castelle C.J."/>
            <person name="Probst A.J."/>
            <person name="Thomas B.C."/>
            <person name="Singh A."/>
            <person name="Wilkins M.J."/>
            <person name="Karaoz U."/>
            <person name="Brodie E.L."/>
            <person name="Williams K.H."/>
            <person name="Hubbard S.S."/>
            <person name="Banfield J.F."/>
        </authorList>
    </citation>
    <scope>NUCLEOTIDE SEQUENCE [LARGE SCALE GENOMIC DNA]</scope>
</reference>
<dbReference type="GO" id="GO:0005886">
    <property type="term" value="C:plasma membrane"/>
    <property type="evidence" value="ECO:0007669"/>
    <property type="project" value="UniProtKB-SubCell"/>
</dbReference>
<keyword evidence="4 9" id="KW-0812">Transmembrane</keyword>
<dbReference type="GO" id="GO:0051205">
    <property type="term" value="P:protein insertion into membrane"/>
    <property type="evidence" value="ECO:0007669"/>
    <property type="project" value="TreeGrafter"/>
</dbReference>
<keyword evidence="5" id="KW-0653">Protein transport</keyword>
<feature type="compositionally biased region" description="Basic and acidic residues" evidence="10">
    <location>
        <begin position="220"/>
        <end position="232"/>
    </location>
</feature>
<dbReference type="Proteomes" id="UP000176450">
    <property type="component" value="Unassembled WGS sequence"/>
</dbReference>
<dbReference type="Pfam" id="PF02096">
    <property type="entry name" value="60KD_IMP"/>
    <property type="match status" value="1"/>
</dbReference>
<dbReference type="CDD" id="cd20070">
    <property type="entry name" value="5TM_YidC_Alb3"/>
    <property type="match status" value="1"/>
</dbReference>
<dbReference type="InterPro" id="IPR028055">
    <property type="entry name" value="YidC/Oxa/ALB_C"/>
</dbReference>
<feature type="transmembrane region" description="Helical" evidence="11">
    <location>
        <begin position="172"/>
        <end position="188"/>
    </location>
</feature>
<comment type="subcellular location">
    <subcellularLocation>
        <location evidence="1">Cell membrane</location>
        <topology evidence="1">Multi-pass membrane protein</topology>
    </subcellularLocation>
    <subcellularLocation>
        <location evidence="9">Membrane</location>
        <topology evidence="9">Multi-pass membrane protein</topology>
    </subcellularLocation>
</comment>
<keyword evidence="6 11" id="KW-1133">Transmembrane helix</keyword>
<evidence type="ECO:0000256" key="4">
    <source>
        <dbReference type="ARBA" id="ARBA00022692"/>
    </source>
</evidence>
<feature type="transmembrane region" description="Helical" evidence="11">
    <location>
        <begin position="141"/>
        <end position="160"/>
    </location>
</feature>
<accession>A0A1F6AYZ2</accession>
<feature type="domain" description="Membrane insertase YidC/Oxa/ALB C-terminal" evidence="12">
    <location>
        <begin position="36"/>
        <end position="280"/>
    </location>
</feature>
<evidence type="ECO:0000256" key="7">
    <source>
        <dbReference type="ARBA" id="ARBA00023136"/>
    </source>
</evidence>
<keyword evidence="2" id="KW-0813">Transport</keyword>
<comment type="similarity">
    <text evidence="9">Belongs to the OXA1/ALB3/YidC family.</text>
</comment>
<evidence type="ECO:0000313" key="13">
    <source>
        <dbReference type="EMBL" id="OGG29915.1"/>
    </source>
</evidence>
<evidence type="ECO:0000313" key="14">
    <source>
        <dbReference type="Proteomes" id="UP000176450"/>
    </source>
</evidence>
<feature type="region of interest" description="Disordered" evidence="10">
    <location>
        <begin position="213"/>
        <end position="232"/>
    </location>
</feature>
<organism evidence="13 14">
    <name type="scientific">Candidatus Gottesmanbacteria bacterium RIFCSPLOWO2_01_FULL_46_9</name>
    <dbReference type="NCBI Taxonomy" id="1798394"/>
    <lineage>
        <taxon>Bacteria</taxon>
        <taxon>Candidatus Gottesmaniibacteriota</taxon>
    </lineage>
</organism>
<dbReference type="PANTHER" id="PTHR12428:SF65">
    <property type="entry name" value="CYTOCHROME C OXIDASE ASSEMBLY PROTEIN COX18, MITOCHONDRIAL"/>
    <property type="match status" value="1"/>
</dbReference>
<keyword evidence="7 11" id="KW-0472">Membrane</keyword>
<dbReference type="InterPro" id="IPR001708">
    <property type="entry name" value="YidC/ALB3/OXA1/COX18"/>
</dbReference>
<evidence type="ECO:0000256" key="9">
    <source>
        <dbReference type="RuleBase" id="RU003945"/>
    </source>
</evidence>
<name>A0A1F6AYZ2_9BACT</name>
<evidence type="ECO:0000256" key="11">
    <source>
        <dbReference type="SAM" id="Phobius"/>
    </source>
</evidence>
<evidence type="ECO:0000256" key="5">
    <source>
        <dbReference type="ARBA" id="ARBA00022927"/>
    </source>
</evidence>
<evidence type="ECO:0000256" key="6">
    <source>
        <dbReference type="ARBA" id="ARBA00022989"/>
    </source>
</evidence>
<dbReference type="AlphaFoldDB" id="A0A1F6AYZ2"/>
<evidence type="ECO:0000259" key="12">
    <source>
        <dbReference type="Pfam" id="PF02096"/>
    </source>
</evidence>